<name>A0A561VIR4_ACTTI</name>
<protein>
    <submittedName>
        <fullName evidence="1">Ferritin-like metal-binding protein YciE</fullName>
    </submittedName>
</protein>
<dbReference type="Proteomes" id="UP000320239">
    <property type="component" value="Unassembled WGS sequence"/>
</dbReference>
<sequence>MSVRNVQEAFLFDLSMAYAGERAAAEIVDRCAREVADDRARMLLGLHAEEIRAQMKGIEQMFTMLRAQPQNVRCPVVEGVREEIEQFRQQDPAPEFVAATMLFGTVKISHGAMDTFGLLVDKAMLMGEIDAALMLTTICKQKEDTAGMAHRLMHEILLECTGETSGALTELAAAGGARTMAGTSA</sequence>
<keyword evidence="2" id="KW-1185">Reference proteome</keyword>
<accession>A0A561VIR4</accession>
<dbReference type="AlphaFoldDB" id="A0A561VIR4"/>
<dbReference type="InterPro" id="IPR012347">
    <property type="entry name" value="Ferritin-like"/>
</dbReference>
<dbReference type="Pfam" id="PF05974">
    <property type="entry name" value="DUF892"/>
    <property type="match status" value="1"/>
</dbReference>
<dbReference type="Gene3D" id="1.20.1260.10">
    <property type="match status" value="1"/>
</dbReference>
<dbReference type="RefSeq" id="WP_122978128.1">
    <property type="nucleotide sequence ID" value="NZ_BOMX01000134.1"/>
</dbReference>
<organism evidence="1 2">
    <name type="scientific">Actinoplanes teichomyceticus</name>
    <dbReference type="NCBI Taxonomy" id="1867"/>
    <lineage>
        <taxon>Bacteria</taxon>
        <taxon>Bacillati</taxon>
        <taxon>Actinomycetota</taxon>
        <taxon>Actinomycetes</taxon>
        <taxon>Micromonosporales</taxon>
        <taxon>Micromonosporaceae</taxon>
        <taxon>Actinoplanes</taxon>
    </lineage>
</organism>
<proteinExistence type="predicted"/>
<reference evidence="1 2" key="1">
    <citation type="submission" date="2019-06" db="EMBL/GenBank/DDBJ databases">
        <title>Sequencing the genomes of 1000 actinobacteria strains.</title>
        <authorList>
            <person name="Klenk H.-P."/>
        </authorList>
    </citation>
    <scope>NUCLEOTIDE SEQUENCE [LARGE SCALE GENOMIC DNA]</scope>
    <source>
        <strain evidence="1 2">DSM 43866</strain>
    </source>
</reference>
<dbReference type="InterPro" id="IPR009078">
    <property type="entry name" value="Ferritin-like_SF"/>
</dbReference>
<dbReference type="SUPFAM" id="SSF47240">
    <property type="entry name" value="Ferritin-like"/>
    <property type="match status" value="1"/>
</dbReference>
<gene>
    <name evidence="1" type="ORF">FHX34_106233</name>
</gene>
<dbReference type="OrthoDB" id="9797741at2"/>
<evidence type="ECO:0000313" key="2">
    <source>
        <dbReference type="Proteomes" id="UP000320239"/>
    </source>
</evidence>
<dbReference type="EMBL" id="VIWY01000006">
    <property type="protein sequence ID" value="TWG11503.1"/>
    <property type="molecule type" value="Genomic_DNA"/>
</dbReference>
<dbReference type="InterPro" id="IPR010287">
    <property type="entry name" value="DUF892_YciF-like"/>
</dbReference>
<comment type="caution">
    <text evidence="1">The sequence shown here is derived from an EMBL/GenBank/DDBJ whole genome shotgun (WGS) entry which is preliminary data.</text>
</comment>
<evidence type="ECO:0000313" key="1">
    <source>
        <dbReference type="EMBL" id="TWG11503.1"/>
    </source>
</evidence>